<dbReference type="Gene3D" id="3.20.20.70">
    <property type="entry name" value="Aldolase class I"/>
    <property type="match status" value="1"/>
</dbReference>
<dbReference type="SUPFAM" id="SSF51366">
    <property type="entry name" value="Ribulose-phoshate binding barrel"/>
    <property type="match status" value="1"/>
</dbReference>
<dbReference type="InterPro" id="IPR044643">
    <property type="entry name" value="TrpF_fam"/>
</dbReference>
<dbReference type="AlphaFoldDB" id="U2MI07"/>
<dbReference type="InterPro" id="IPR013785">
    <property type="entry name" value="Aldolase_TIM"/>
</dbReference>
<organism evidence="11 12">
    <name type="scientific">Hoylesella pleuritidis F0068</name>
    <dbReference type="NCBI Taxonomy" id="1081904"/>
    <lineage>
        <taxon>Bacteria</taxon>
        <taxon>Pseudomonadati</taxon>
        <taxon>Bacteroidota</taxon>
        <taxon>Bacteroidia</taxon>
        <taxon>Bacteroidales</taxon>
        <taxon>Prevotellaceae</taxon>
        <taxon>Hoylesella</taxon>
    </lineage>
</organism>
<proteinExistence type="inferred from homology"/>
<dbReference type="RefSeq" id="WP_021584751.1">
    <property type="nucleotide sequence ID" value="NZ_AWET01000045.1"/>
</dbReference>
<dbReference type="PATRIC" id="fig|1081904.3.peg.2178"/>
<evidence type="ECO:0000256" key="8">
    <source>
        <dbReference type="ARBA" id="ARBA00023235"/>
    </source>
</evidence>
<evidence type="ECO:0000256" key="2">
    <source>
        <dbReference type="ARBA" id="ARBA00004664"/>
    </source>
</evidence>
<keyword evidence="8 9" id="KW-0413">Isomerase</keyword>
<evidence type="ECO:0000256" key="1">
    <source>
        <dbReference type="ARBA" id="ARBA00001164"/>
    </source>
</evidence>
<comment type="pathway">
    <text evidence="2 9">Amino-acid biosynthesis; L-tryptophan biosynthesis; L-tryptophan from chorismate: step 3/5.</text>
</comment>
<evidence type="ECO:0000256" key="9">
    <source>
        <dbReference type="HAMAP-Rule" id="MF_00135"/>
    </source>
</evidence>
<dbReference type="GO" id="GO:0000162">
    <property type="term" value="P:L-tryptophan biosynthetic process"/>
    <property type="evidence" value="ECO:0007669"/>
    <property type="project" value="UniProtKB-UniRule"/>
</dbReference>
<dbReference type="InterPro" id="IPR011060">
    <property type="entry name" value="RibuloseP-bd_barrel"/>
</dbReference>
<dbReference type="EMBL" id="AWET01000045">
    <property type="protein sequence ID" value="ERJ98888.1"/>
    <property type="molecule type" value="Genomic_DNA"/>
</dbReference>
<evidence type="ECO:0000256" key="7">
    <source>
        <dbReference type="ARBA" id="ARBA00023141"/>
    </source>
</evidence>
<keyword evidence="5 9" id="KW-0028">Amino-acid biosynthesis</keyword>
<dbReference type="PANTHER" id="PTHR42894:SF1">
    <property type="entry name" value="N-(5'-PHOSPHORIBOSYL)ANTHRANILATE ISOMERASE"/>
    <property type="match status" value="1"/>
</dbReference>
<dbReference type="GO" id="GO:0004640">
    <property type="term" value="F:phosphoribosylanthranilate isomerase activity"/>
    <property type="evidence" value="ECO:0007669"/>
    <property type="project" value="UniProtKB-UniRule"/>
</dbReference>
<dbReference type="PANTHER" id="PTHR42894">
    <property type="entry name" value="N-(5'-PHOSPHORIBOSYL)ANTHRANILATE ISOMERASE"/>
    <property type="match status" value="1"/>
</dbReference>
<sequence>MIIKVCGMRNSENIRAVSTLDIDLIGFIFYHRNPRFVRMIPSGAGIVPDYSEERLRRVSRIGEEANLNEGKPLQRVGVFVDDMPQNIITRVYNYQLDYIQLHGNEPRTTCDNLRNTLDPDIQPGIKIIKTIRIQTESDLEKCREYENVVDLFLFDTRSETLDKNESYFNPSLLTHYKGKTPFLLSGKIGPDEVETIRNFKHPGCIGINLNKYFETAPAIKDVDKLRNFIDQIRNKRE</sequence>
<comment type="similarity">
    <text evidence="9">Belongs to the TrpF family.</text>
</comment>
<evidence type="ECO:0000256" key="3">
    <source>
        <dbReference type="ARBA" id="ARBA00012572"/>
    </source>
</evidence>
<evidence type="ECO:0000313" key="11">
    <source>
        <dbReference type="EMBL" id="ERJ98888.1"/>
    </source>
</evidence>
<accession>U2MI07</accession>
<gene>
    <name evidence="9 11" type="primary">trpF</name>
    <name evidence="11" type="ORF">HMPREF1218_0747</name>
</gene>
<dbReference type="CDD" id="cd00405">
    <property type="entry name" value="PRAI"/>
    <property type="match status" value="1"/>
</dbReference>
<dbReference type="InterPro" id="IPR001240">
    <property type="entry name" value="PRAI_dom"/>
</dbReference>
<dbReference type="Pfam" id="PF00697">
    <property type="entry name" value="PRAI"/>
    <property type="match status" value="1"/>
</dbReference>
<comment type="caution">
    <text evidence="11">The sequence shown here is derived from an EMBL/GenBank/DDBJ whole genome shotgun (WGS) entry which is preliminary data.</text>
</comment>
<dbReference type="EC" id="5.3.1.24" evidence="3 9"/>
<evidence type="ECO:0000313" key="12">
    <source>
        <dbReference type="Proteomes" id="UP000016600"/>
    </source>
</evidence>
<dbReference type="Proteomes" id="UP000016600">
    <property type="component" value="Unassembled WGS sequence"/>
</dbReference>
<evidence type="ECO:0000256" key="5">
    <source>
        <dbReference type="ARBA" id="ARBA00022605"/>
    </source>
</evidence>
<comment type="catalytic activity">
    <reaction evidence="1 9">
        <text>N-(5-phospho-beta-D-ribosyl)anthranilate = 1-(2-carboxyphenylamino)-1-deoxy-D-ribulose 5-phosphate</text>
        <dbReference type="Rhea" id="RHEA:21540"/>
        <dbReference type="ChEBI" id="CHEBI:18277"/>
        <dbReference type="ChEBI" id="CHEBI:58613"/>
        <dbReference type="EC" id="5.3.1.24"/>
    </reaction>
</comment>
<keyword evidence="7 9" id="KW-0057">Aromatic amino acid biosynthesis</keyword>
<name>U2MI07_9BACT</name>
<dbReference type="HAMAP" id="MF_00135">
    <property type="entry name" value="PRAI"/>
    <property type="match status" value="1"/>
</dbReference>
<protein>
    <recommendedName>
        <fullName evidence="4 9">N-(5'-phosphoribosyl)anthranilate isomerase</fullName>
        <shortName evidence="9">PRAI</shortName>
        <ecNumber evidence="3 9">5.3.1.24</ecNumber>
    </recommendedName>
</protein>
<reference evidence="11 12" key="1">
    <citation type="submission" date="2013-08" db="EMBL/GenBank/DDBJ databases">
        <authorList>
            <person name="Durkin A.S."/>
            <person name="Haft D.R."/>
            <person name="McCorrison J."/>
            <person name="Torralba M."/>
            <person name="Gillis M."/>
            <person name="Haft D.H."/>
            <person name="Methe B."/>
            <person name="Sutton G."/>
            <person name="Nelson K.E."/>
        </authorList>
    </citation>
    <scope>NUCLEOTIDE SEQUENCE [LARGE SCALE GENOMIC DNA]</scope>
    <source>
        <strain evidence="11 12">F0068</strain>
    </source>
</reference>
<keyword evidence="12" id="KW-1185">Reference proteome</keyword>
<dbReference type="UniPathway" id="UPA00035">
    <property type="reaction ID" value="UER00042"/>
</dbReference>
<feature type="domain" description="N-(5'phosphoribosyl) anthranilate isomerase (PRAI)" evidence="10">
    <location>
        <begin position="56"/>
        <end position="230"/>
    </location>
</feature>
<evidence type="ECO:0000256" key="6">
    <source>
        <dbReference type="ARBA" id="ARBA00022822"/>
    </source>
</evidence>
<evidence type="ECO:0000259" key="10">
    <source>
        <dbReference type="Pfam" id="PF00697"/>
    </source>
</evidence>
<evidence type="ECO:0000256" key="4">
    <source>
        <dbReference type="ARBA" id="ARBA00022272"/>
    </source>
</evidence>
<keyword evidence="6 9" id="KW-0822">Tryptophan biosynthesis</keyword>